<evidence type="ECO:0000313" key="4">
    <source>
        <dbReference type="EMBL" id="WWT32067.1"/>
    </source>
</evidence>
<sequence length="262" mass="27160">MSVNQPPEFVKRQQQDADAFLGGKLSITQPEKGFRAGLDSVLLGASLPQGARQLLDLGAGAGVAGLCALAHNDGLEATLVENNADMAMLAAANVEANGFAERATILKISATATGAERKALGLGTDKFDVVIANPPFFDAGTHAPDPARAAARHTDGEVSGWVRTAVSCAHAKGEVIFIHLAQALPQLLAAFNSRMGAIAVLPIAPRPGMAATRVLVRGCKGSNAPMALLPPLIVHGETGNGFSEPVRSILRGEARLDWHDGK</sequence>
<feature type="domain" description="Methyltransferase small" evidence="3">
    <location>
        <begin position="42"/>
        <end position="140"/>
    </location>
</feature>
<evidence type="ECO:0000259" key="3">
    <source>
        <dbReference type="Pfam" id="PF05175"/>
    </source>
</evidence>
<name>A0ABZ2HWX0_9HYPH</name>
<evidence type="ECO:0000256" key="1">
    <source>
        <dbReference type="ARBA" id="ARBA00022603"/>
    </source>
</evidence>
<keyword evidence="2" id="KW-0949">S-adenosyl-L-methionine</keyword>
<dbReference type="Pfam" id="PF05175">
    <property type="entry name" value="MTS"/>
    <property type="match status" value="1"/>
</dbReference>
<proteinExistence type="predicted"/>
<dbReference type="Gene3D" id="3.40.50.150">
    <property type="entry name" value="Vaccinia Virus protein VP39"/>
    <property type="match status" value="1"/>
</dbReference>
<keyword evidence="1 4" id="KW-0489">Methyltransferase</keyword>
<dbReference type="PANTHER" id="PTHR47739">
    <property type="entry name" value="TRNA1(VAL) (ADENINE(37)-N6)-METHYLTRANSFERASE"/>
    <property type="match status" value="1"/>
</dbReference>
<dbReference type="RefSeq" id="WP_338607532.1">
    <property type="nucleotide sequence ID" value="NZ_CP146275.1"/>
</dbReference>
<protein>
    <submittedName>
        <fullName evidence="4">Methyltransferase</fullName>
    </submittedName>
</protein>
<dbReference type="InterPro" id="IPR007848">
    <property type="entry name" value="Small_mtfrase_dom"/>
</dbReference>
<dbReference type="PANTHER" id="PTHR47739:SF1">
    <property type="entry name" value="TRNA1(VAL) (ADENINE(37)-N6)-METHYLTRANSFERASE"/>
    <property type="match status" value="1"/>
</dbReference>
<dbReference type="PROSITE" id="PS00092">
    <property type="entry name" value="N6_MTASE"/>
    <property type="match status" value="1"/>
</dbReference>
<evidence type="ECO:0000256" key="2">
    <source>
        <dbReference type="ARBA" id="ARBA00022691"/>
    </source>
</evidence>
<dbReference type="InterPro" id="IPR050210">
    <property type="entry name" value="tRNA_Adenine-N(6)_MTase"/>
</dbReference>
<evidence type="ECO:0000313" key="5">
    <source>
        <dbReference type="Proteomes" id="UP001369958"/>
    </source>
</evidence>
<accession>A0ABZ2HWX0</accession>
<dbReference type="GO" id="GO:0008168">
    <property type="term" value="F:methyltransferase activity"/>
    <property type="evidence" value="ECO:0007669"/>
    <property type="project" value="UniProtKB-KW"/>
</dbReference>
<gene>
    <name evidence="4" type="ORF">V6617_13760</name>
</gene>
<keyword evidence="5" id="KW-1185">Reference proteome</keyword>
<dbReference type="SUPFAM" id="SSF53335">
    <property type="entry name" value="S-adenosyl-L-methionine-dependent methyltransferases"/>
    <property type="match status" value="1"/>
</dbReference>
<dbReference type="Proteomes" id="UP001369958">
    <property type="component" value="Chromosome"/>
</dbReference>
<organism evidence="4 5">
    <name type="scientific">Pelagibacterium nitratireducens</name>
    <dbReference type="NCBI Taxonomy" id="1046114"/>
    <lineage>
        <taxon>Bacteria</taxon>
        <taxon>Pseudomonadati</taxon>
        <taxon>Pseudomonadota</taxon>
        <taxon>Alphaproteobacteria</taxon>
        <taxon>Hyphomicrobiales</taxon>
        <taxon>Devosiaceae</taxon>
        <taxon>Pelagibacterium</taxon>
    </lineage>
</organism>
<dbReference type="InterPro" id="IPR002052">
    <property type="entry name" value="DNA_methylase_N6_adenine_CS"/>
</dbReference>
<dbReference type="EMBL" id="CP146275">
    <property type="protein sequence ID" value="WWT32067.1"/>
    <property type="molecule type" value="Genomic_DNA"/>
</dbReference>
<dbReference type="GO" id="GO:0032259">
    <property type="term" value="P:methylation"/>
    <property type="evidence" value="ECO:0007669"/>
    <property type="project" value="UniProtKB-KW"/>
</dbReference>
<dbReference type="InterPro" id="IPR029063">
    <property type="entry name" value="SAM-dependent_MTases_sf"/>
</dbReference>
<reference evidence="4 5" key="1">
    <citation type="submission" date="2024-02" db="EMBL/GenBank/DDBJ databases">
        <title>Complete genome sequence of Pelagibacterium nitratireducens ZH15.</title>
        <authorList>
            <person name="Zhao L.H."/>
        </authorList>
    </citation>
    <scope>NUCLEOTIDE SEQUENCE [LARGE SCALE GENOMIC DNA]</scope>
    <source>
        <strain evidence="4 5">ZH15</strain>
    </source>
</reference>
<keyword evidence="1 4" id="KW-0808">Transferase</keyword>
<dbReference type="CDD" id="cd02440">
    <property type="entry name" value="AdoMet_MTases"/>
    <property type="match status" value="1"/>
</dbReference>